<dbReference type="Proteomes" id="UP000499080">
    <property type="component" value="Unassembled WGS sequence"/>
</dbReference>
<evidence type="ECO:0000313" key="3">
    <source>
        <dbReference type="Proteomes" id="UP000499080"/>
    </source>
</evidence>
<feature type="compositionally biased region" description="Basic and acidic residues" evidence="1">
    <location>
        <begin position="8"/>
        <end position="21"/>
    </location>
</feature>
<feature type="compositionally biased region" description="Polar residues" evidence="1">
    <location>
        <begin position="107"/>
        <end position="118"/>
    </location>
</feature>
<evidence type="ECO:0000256" key="1">
    <source>
        <dbReference type="SAM" id="MobiDB-lite"/>
    </source>
</evidence>
<feature type="compositionally biased region" description="Polar residues" evidence="1">
    <location>
        <begin position="41"/>
        <end position="74"/>
    </location>
</feature>
<protein>
    <submittedName>
        <fullName evidence="2">Uncharacterized protein</fullName>
    </submittedName>
</protein>
<reference evidence="2 3" key="1">
    <citation type="journal article" date="2019" name="Sci. Rep.">
        <title>Orb-weaving spider Araneus ventricosus genome elucidates the spidroin gene catalogue.</title>
        <authorList>
            <person name="Kono N."/>
            <person name="Nakamura H."/>
            <person name="Ohtoshi R."/>
            <person name="Moran D.A.P."/>
            <person name="Shinohara A."/>
            <person name="Yoshida Y."/>
            <person name="Fujiwara M."/>
            <person name="Mori M."/>
            <person name="Tomita M."/>
            <person name="Arakawa K."/>
        </authorList>
    </citation>
    <scope>NUCLEOTIDE SEQUENCE [LARGE SCALE GENOMIC DNA]</scope>
</reference>
<sequence length="118" mass="13094">MCAKRLAKKLDSGTHQAEVHNKQKFKTGKTHTADRSKQQAEVHNSQKSTTGRSIQQAEITQQAEVHSRQKSTAGRNIGPRAGRKLQNSKKHLVSRSVLQNPPFVMLSPSQQKGETSIL</sequence>
<keyword evidence="3" id="KW-1185">Reference proteome</keyword>
<organism evidence="2 3">
    <name type="scientific">Araneus ventricosus</name>
    <name type="common">Orbweaver spider</name>
    <name type="synonym">Epeira ventricosa</name>
    <dbReference type="NCBI Taxonomy" id="182803"/>
    <lineage>
        <taxon>Eukaryota</taxon>
        <taxon>Metazoa</taxon>
        <taxon>Ecdysozoa</taxon>
        <taxon>Arthropoda</taxon>
        <taxon>Chelicerata</taxon>
        <taxon>Arachnida</taxon>
        <taxon>Araneae</taxon>
        <taxon>Araneomorphae</taxon>
        <taxon>Entelegynae</taxon>
        <taxon>Araneoidea</taxon>
        <taxon>Araneidae</taxon>
        <taxon>Araneus</taxon>
    </lineage>
</organism>
<feature type="compositionally biased region" description="Basic residues" evidence="1">
    <location>
        <begin position="81"/>
        <end position="93"/>
    </location>
</feature>
<feature type="region of interest" description="Disordered" evidence="1">
    <location>
        <begin position="1"/>
        <end position="118"/>
    </location>
</feature>
<feature type="compositionally biased region" description="Basic and acidic residues" evidence="1">
    <location>
        <begin position="31"/>
        <end position="40"/>
    </location>
</feature>
<accession>A0A4Y2T0W2</accession>
<evidence type="ECO:0000313" key="2">
    <source>
        <dbReference type="EMBL" id="GBN93069.1"/>
    </source>
</evidence>
<dbReference type="EMBL" id="BGPR01024753">
    <property type="protein sequence ID" value="GBN93069.1"/>
    <property type="molecule type" value="Genomic_DNA"/>
</dbReference>
<comment type="caution">
    <text evidence="2">The sequence shown here is derived from an EMBL/GenBank/DDBJ whole genome shotgun (WGS) entry which is preliminary data.</text>
</comment>
<name>A0A4Y2T0W2_ARAVE</name>
<dbReference type="AlphaFoldDB" id="A0A4Y2T0W2"/>
<gene>
    <name evidence="2" type="ORF">AVEN_94013_1</name>
</gene>
<proteinExistence type="predicted"/>